<evidence type="ECO:0000259" key="1">
    <source>
        <dbReference type="Pfam" id="PF23310"/>
    </source>
</evidence>
<dbReference type="EMBL" id="JBBNAG010000003">
    <property type="protein sequence ID" value="KAK9148070.1"/>
    <property type="molecule type" value="Genomic_DNA"/>
</dbReference>
<protein>
    <recommendedName>
        <fullName evidence="1">At2g35280-like TPR domain-containing protein</fullName>
    </recommendedName>
</protein>
<proteinExistence type="predicted"/>
<feature type="domain" description="At2g35280-like TPR" evidence="1">
    <location>
        <begin position="67"/>
        <end position="179"/>
    </location>
</feature>
<accession>A0AAP0K9X5</accession>
<gene>
    <name evidence="2" type="ORF">Scep_006827</name>
</gene>
<name>A0AAP0K9X5_9MAGN</name>
<evidence type="ECO:0000313" key="2">
    <source>
        <dbReference type="EMBL" id="KAK9148070.1"/>
    </source>
</evidence>
<dbReference type="SUPFAM" id="SSF81901">
    <property type="entry name" value="HCP-like"/>
    <property type="match status" value="1"/>
</dbReference>
<reference evidence="2 3" key="1">
    <citation type="submission" date="2024-01" db="EMBL/GenBank/DDBJ databases">
        <title>Genome assemblies of Stephania.</title>
        <authorList>
            <person name="Yang L."/>
        </authorList>
    </citation>
    <scope>NUCLEOTIDE SEQUENCE [LARGE SCALE GENOMIC DNA]</scope>
    <source>
        <strain evidence="2">JXDWG</strain>
        <tissue evidence="2">Leaf</tissue>
    </source>
</reference>
<dbReference type="InterPro" id="IPR057136">
    <property type="entry name" value="At2g35280_TPR_dom"/>
</dbReference>
<evidence type="ECO:0000313" key="3">
    <source>
        <dbReference type="Proteomes" id="UP001419268"/>
    </source>
</evidence>
<keyword evidence="3" id="KW-1185">Reference proteome</keyword>
<sequence>MDCYDHQRDHHQCSLYTVSNDVVIEILARVASSSLPDLCSLKCANKLLHGLADDSYVFKHVSMERIRPIPWWPLSIDELSFLQRCLESQNPEALYRLGMIEFFNKDHFGVGLALLERAASFGHDEATYALGMILLCDEDVESRLQGIVALDELEEALRQRSRCGYKISDCRKKCQKILRSMWVNCSLRPQELHACKNGCKRNSGRSWDPDDLNSFNCKSCKWDHEFKLFRSALTNS</sequence>
<dbReference type="AlphaFoldDB" id="A0AAP0K9X5"/>
<comment type="caution">
    <text evidence="2">The sequence shown here is derived from an EMBL/GenBank/DDBJ whole genome shotgun (WGS) entry which is preliminary data.</text>
</comment>
<dbReference type="Pfam" id="PF23310">
    <property type="entry name" value="TPR_27"/>
    <property type="match status" value="1"/>
</dbReference>
<dbReference type="InterPro" id="IPR011990">
    <property type="entry name" value="TPR-like_helical_dom_sf"/>
</dbReference>
<dbReference type="PANTHER" id="PTHR33784">
    <property type="entry name" value="OS05G0482100 PROTEIN"/>
    <property type="match status" value="1"/>
</dbReference>
<dbReference type="Proteomes" id="UP001419268">
    <property type="component" value="Unassembled WGS sequence"/>
</dbReference>
<dbReference type="Gene3D" id="1.25.40.10">
    <property type="entry name" value="Tetratricopeptide repeat domain"/>
    <property type="match status" value="1"/>
</dbReference>
<dbReference type="PANTHER" id="PTHR33784:SF10">
    <property type="entry name" value="F-BOX PROTEIN"/>
    <property type="match status" value="1"/>
</dbReference>
<organism evidence="2 3">
    <name type="scientific">Stephania cephalantha</name>
    <dbReference type="NCBI Taxonomy" id="152367"/>
    <lineage>
        <taxon>Eukaryota</taxon>
        <taxon>Viridiplantae</taxon>
        <taxon>Streptophyta</taxon>
        <taxon>Embryophyta</taxon>
        <taxon>Tracheophyta</taxon>
        <taxon>Spermatophyta</taxon>
        <taxon>Magnoliopsida</taxon>
        <taxon>Ranunculales</taxon>
        <taxon>Menispermaceae</taxon>
        <taxon>Menispermoideae</taxon>
        <taxon>Cissampelideae</taxon>
        <taxon>Stephania</taxon>
    </lineage>
</organism>
<dbReference type="InterPro" id="IPR040338">
    <property type="entry name" value="At1g67623-like"/>
</dbReference>